<evidence type="ECO:0000313" key="2">
    <source>
        <dbReference type="EMBL" id="VDH03264.1"/>
    </source>
</evidence>
<evidence type="ECO:0000313" key="3">
    <source>
        <dbReference type="Proteomes" id="UP000270205"/>
    </source>
</evidence>
<evidence type="ECO:0000256" key="1">
    <source>
        <dbReference type="SAM" id="SignalP"/>
    </source>
</evidence>
<gene>
    <name evidence="2" type="ORF">NCTC12929_00643</name>
</gene>
<sequence>MKAQIILCMLGFSSIAYAQQSIYSRHNQQLPTNAVIQENTLQRTFEHLDKSKIETGVLLDAAVEFADLKKYNGILTDSSSTNAKIIGDIYNTLVMGKVSENKGNLMSPADFQNLWFGTQTTDVLPVAGVYFRYNELSEANHWYFKNQQLSPVGRTADISTTTLSISPDNQLRDVYANGVWQNPYDIHTVFAMAPIANSHNKLNFKVIFPQDLFQSNDGNKIAELAVKFSENDTFKVVQYGQEMTVNYPAVGNYQWTYRLTLNDGSVLYSQHPFNITSDLGKYVNTDDTTSRGHTPYRKVELENFQYFIPFPPMVQNRPKLTLYIRYRQGQSQITRPFIVAEGFDAGHITAPRKEGGDNTIEGFLDNLTGDLYYALKNYDIIYVDWGLGQII</sequence>
<dbReference type="AlphaFoldDB" id="A0A7Z8YMB7"/>
<accession>A0A7Z8YMB7</accession>
<comment type="caution">
    <text evidence="2">The sequence shown here is derived from an EMBL/GenBank/DDBJ whole genome shotgun (WGS) entry which is preliminary data.</text>
</comment>
<feature type="chain" id="PRO_5030514758" evidence="1">
    <location>
        <begin position="19"/>
        <end position="391"/>
    </location>
</feature>
<protein>
    <submittedName>
        <fullName evidence="2">Uncharacterized protein</fullName>
    </submittedName>
</protein>
<proteinExistence type="predicted"/>
<dbReference type="EMBL" id="UYIV01000001">
    <property type="protein sequence ID" value="VDH03264.1"/>
    <property type="molecule type" value="Genomic_DNA"/>
</dbReference>
<organism evidence="2 3">
    <name type="scientific">Bergeyella zoohelcum</name>
    <dbReference type="NCBI Taxonomy" id="1015"/>
    <lineage>
        <taxon>Bacteria</taxon>
        <taxon>Pseudomonadati</taxon>
        <taxon>Bacteroidota</taxon>
        <taxon>Flavobacteriia</taxon>
        <taxon>Flavobacteriales</taxon>
        <taxon>Weeksellaceae</taxon>
        <taxon>Bergeyella</taxon>
    </lineage>
</organism>
<reference evidence="2 3" key="1">
    <citation type="submission" date="2018-11" db="EMBL/GenBank/DDBJ databases">
        <authorList>
            <consortium name="Pathogen Informatics"/>
        </authorList>
    </citation>
    <scope>NUCLEOTIDE SEQUENCE [LARGE SCALE GENOMIC DNA]</scope>
    <source>
        <strain evidence="2 3">NCTC12929</strain>
    </source>
</reference>
<keyword evidence="1" id="KW-0732">Signal</keyword>
<dbReference type="RefSeq" id="WP_125150777.1">
    <property type="nucleotide sequence ID" value="NZ_UYIV01000001.1"/>
</dbReference>
<dbReference type="Proteomes" id="UP000270205">
    <property type="component" value="Unassembled WGS sequence"/>
</dbReference>
<feature type="signal peptide" evidence="1">
    <location>
        <begin position="1"/>
        <end position="18"/>
    </location>
</feature>
<name>A0A7Z8YMB7_9FLAO</name>